<reference evidence="2" key="1">
    <citation type="submission" date="2022-11" db="UniProtKB">
        <authorList>
            <consortium name="WormBaseParasite"/>
        </authorList>
    </citation>
    <scope>IDENTIFICATION</scope>
</reference>
<protein>
    <submittedName>
        <fullName evidence="2">SSD domain-containing protein</fullName>
    </submittedName>
</protein>
<organism evidence="1 2">
    <name type="scientific">Panagrolaimus sp. JU765</name>
    <dbReference type="NCBI Taxonomy" id="591449"/>
    <lineage>
        <taxon>Eukaryota</taxon>
        <taxon>Metazoa</taxon>
        <taxon>Ecdysozoa</taxon>
        <taxon>Nematoda</taxon>
        <taxon>Chromadorea</taxon>
        <taxon>Rhabditida</taxon>
        <taxon>Tylenchina</taxon>
        <taxon>Panagrolaimomorpha</taxon>
        <taxon>Panagrolaimoidea</taxon>
        <taxon>Panagrolaimidae</taxon>
        <taxon>Panagrolaimus</taxon>
    </lineage>
</organism>
<proteinExistence type="predicted"/>
<sequence length="438" mass="50308">MKKYCRWVADVYTFIFTLIILIIYWLVSFNGALNIKASITPEKLFLSDSLVTEINNLRNSFILPNYTAVNIFVNNVGDLSSESQRQRIKQLIFEFEHLTESLGSNYTHFWLRDFENYLEMVKDEEVADKNLFTKENMESFLNWPEYKHWNGFLKFDQDGKIGKFFAIVAFHGEKMVDWNYRGKLLNSWRKIADDYSDLGAWVFEDDAQFLDQIDTLVPATLSSSIATLICMAVICVIFMGNLFTTVVATFSILSICIGVFGFLSMWGIDLDPISMATTIMSIGFSVDFPAHSSYHYYRCGVESGGKMKPEERVLHVLTTIMYPILQCGLSTVLFTFCLLFVPSYMSEVFVKTMVLVIFFGLIHGLFVIPVFLCALSKFYVACSSLQPHFQDLDQSDSFKNFFRKVDLNEKNVAKITVQDSKSVQTLAVLTINIFWARQ</sequence>
<evidence type="ECO:0000313" key="1">
    <source>
        <dbReference type="Proteomes" id="UP000887576"/>
    </source>
</evidence>
<dbReference type="Proteomes" id="UP000887576">
    <property type="component" value="Unplaced"/>
</dbReference>
<evidence type="ECO:0000313" key="2">
    <source>
        <dbReference type="WBParaSite" id="JU765_v2.g3753.t1"/>
    </source>
</evidence>
<dbReference type="WBParaSite" id="JU765_v2.g3753.t1">
    <property type="protein sequence ID" value="JU765_v2.g3753.t1"/>
    <property type="gene ID" value="JU765_v2.g3753"/>
</dbReference>
<name>A0AC34R5U6_9BILA</name>
<accession>A0AC34R5U6</accession>